<proteinExistence type="predicted"/>
<dbReference type="EMBL" id="ML208260">
    <property type="protein sequence ID" value="TFK76421.1"/>
    <property type="molecule type" value="Genomic_DNA"/>
</dbReference>
<evidence type="ECO:0000313" key="2">
    <source>
        <dbReference type="Proteomes" id="UP000308600"/>
    </source>
</evidence>
<name>A0ACD3BER3_9AGAR</name>
<organism evidence="1 2">
    <name type="scientific">Pluteus cervinus</name>
    <dbReference type="NCBI Taxonomy" id="181527"/>
    <lineage>
        <taxon>Eukaryota</taxon>
        <taxon>Fungi</taxon>
        <taxon>Dikarya</taxon>
        <taxon>Basidiomycota</taxon>
        <taxon>Agaricomycotina</taxon>
        <taxon>Agaricomycetes</taxon>
        <taxon>Agaricomycetidae</taxon>
        <taxon>Agaricales</taxon>
        <taxon>Pluteineae</taxon>
        <taxon>Pluteaceae</taxon>
        <taxon>Pluteus</taxon>
    </lineage>
</organism>
<accession>A0ACD3BER3</accession>
<evidence type="ECO:0000313" key="1">
    <source>
        <dbReference type="EMBL" id="TFK76421.1"/>
    </source>
</evidence>
<keyword evidence="2" id="KW-1185">Reference proteome</keyword>
<sequence>MSGDTSRKPSGSSSQSATHSPSSSPNHGQSQRKSNTGTSSNMYGVGIGSANGLKSLGSGWQVR</sequence>
<protein>
    <submittedName>
        <fullName evidence="1">Uncharacterized protein</fullName>
    </submittedName>
</protein>
<reference evidence="1 2" key="1">
    <citation type="journal article" date="2019" name="Nat. Ecol. Evol.">
        <title>Megaphylogeny resolves global patterns of mushroom evolution.</title>
        <authorList>
            <person name="Varga T."/>
            <person name="Krizsan K."/>
            <person name="Foldi C."/>
            <person name="Dima B."/>
            <person name="Sanchez-Garcia M."/>
            <person name="Sanchez-Ramirez S."/>
            <person name="Szollosi G.J."/>
            <person name="Szarkandi J.G."/>
            <person name="Papp V."/>
            <person name="Albert L."/>
            <person name="Andreopoulos W."/>
            <person name="Angelini C."/>
            <person name="Antonin V."/>
            <person name="Barry K.W."/>
            <person name="Bougher N.L."/>
            <person name="Buchanan P."/>
            <person name="Buyck B."/>
            <person name="Bense V."/>
            <person name="Catcheside P."/>
            <person name="Chovatia M."/>
            <person name="Cooper J."/>
            <person name="Damon W."/>
            <person name="Desjardin D."/>
            <person name="Finy P."/>
            <person name="Geml J."/>
            <person name="Haridas S."/>
            <person name="Hughes K."/>
            <person name="Justo A."/>
            <person name="Karasinski D."/>
            <person name="Kautmanova I."/>
            <person name="Kiss B."/>
            <person name="Kocsube S."/>
            <person name="Kotiranta H."/>
            <person name="LaButti K.M."/>
            <person name="Lechner B.E."/>
            <person name="Liimatainen K."/>
            <person name="Lipzen A."/>
            <person name="Lukacs Z."/>
            <person name="Mihaltcheva S."/>
            <person name="Morgado L.N."/>
            <person name="Niskanen T."/>
            <person name="Noordeloos M.E."/>
            <person name="Ohm R.A."/>
            <person name="Ortiz-Santana B."/>
            <person name="Ovrebo C."/>
            <person name="Racz N."/>
            <person name="Riley R."/>
            <person name="Savchenko A."/>
            <person name="Shiryaev A."/>
            <person name="Soop K."/>
            <person name="Spirin V."/>
            <person name="Szebenyi C."/>
            <person name="Tomsovsky M."/>
            <person name="Tulloss R.E."/>
            <person name="Uehling J."/>
            <person name="Grigoriev I.V."/>
            <person name="Vagvolgyi C."/>
            <person name="Papp T."/>
            <person name="Martin F.M."/>
            <person name="Miettinen O."/>
            <person name="Hibbett D.S."/>
            <person name="Nagy L.G."/>
        </authorList>
    </citation>
    <scope>NUCLEOTIDE SEQUENCE [LARGE SCALE GENOMIC DNA]</scope>
    <source>
        <strain evidence="1 2">NL-1719</strain>
    </source>
</reference>
<dbReference type="Proteomes" id="UP000308600">
    <property type="component" value="Unassembled WGS sequence"/>
</dbReference>
<gene>
    <name evidence="1" type="ORF">BDN72DRAFT_235179</name>
</gene>